<comment type="catalytic activity">
    <reaction evidence="7">
        <text>L-seryl-[protein] + ATP = O-phospho-L-seryl-[protein] + ADP + H(+)</text>
        <dbReference type="Rhea" id="RHEA:17989"/>
        <dbReference type="Rhea" id="RHEA-COMP:9863"/>
        <dbReference type="Rhea" id="RHEA-COMP:11604"/>
        <dbReference type="ChEBI" id="CHEBI:15378"/>
        <dbReference type="ChEBI" id="CHEBI:29999"/>
        <dbReference type="ChEBI" id="CHEBI:30616"/>
        <dbReference type="ChEBI" id="CHEBI:83421"/>
        <dbReference type="ChEBI" id="CHEBI:456216"/>
        <dbReference type="EC" id="2.7.11.1"/>
    </reaction>
</comment>
<dbReference type="GO" id="GO:0030435">
    <property type="term" value="P:sporulation resulting in formation of a cellular spore"/>
    <property type="evidence" value="ECO:0007669"/>
    <property type="project" value="UniProtKB-KW"/>
</dbReference>
<proteinExistence type="inferred from homology"/>
<name>Q1KT21_9BACL</name>
<dbReference type="SMART" id="SM00387">
    <property type="entry name" value="HATPase_c"/>
    <property type="match status" value="1"/>
</dbReference>
<gene>
    <name evidence="7 9" type="primary">spoIIAB</name>
</gene>
<dbReference type="InterPro" id="IPR036890">
    <property type="entry name" value="HATPase_C_sf"/>
</dbReference>
<accession>Q1KT21</accession>
<keyword evidence="5 7" id="KW-0067">ATP-binding</keyword>
<keyword evidence="1 7" id="KW-0723">Serine/threonine-protein kinase</keyword>
<evidence type="ECO:0000256" key="2">
    <source>
        <dbReference type="ARBA" id="ARBA00022679"/>
    </source>
</evidence>
<dbReference type="GO" id="GO:0004674">
    <property type="term" value="F:protein serine/threonine kinase activity"/>
    <property type="evidence" value="ECO:0007669"/>
    <property type="project" value="UniProtKB-KW"/>
</dbReference>
<evidence type="ECO:0000256" key="1">
    <source>
        <dbReference type="ARBA" id="ARBA00022527"/>
    </source>
</evidence>
<dbReference type="Gene3D" id="3.30.565.10">
    <property type="entry name" value="Histidine kinase-like ATPase, C-terminal domain"/>
    <property type="match status" value="1"/>
</dbReference>
<protein>
    <recommendedName>
        <fullName evidence="7">Anti-sigma F factor</fullName>
        <ecNumber evidence="7">2.7.11.1</ecNumber>
    </recommendedName>
    <alternativeName>
        <fullName evidence="7">Stage II sporulation protein AB</fullName>
    </alternativeName>
</protein>
<evidence type="ECO:0000256" key="4">
    <source>
        <dbReference type="ARBA" id="ARBA00022777"/>
    </source>
</evidence>
<reference evidence="9" key="1">
    <citation type="submission" date="2006-03" db="EMBL/GenBank/DDBJ databases">
        <title>Identification of genes at sporulation stage II in Pasteuria ramosa.</title>
        <authorList>
            <person name="Nong G."/>
            <person name="Chow V."/>
            <person name="Ebert D."/>
            <person name="Preston J.F."/>
        </authorList>
    </citation>
    <scope>NUCLEOTIDE SEQUENCE</scope>
</reference>
<dbReference type="Pfam" id="PF13581">
    <property type="entry name" value="HATPase_c_2"/>
    <property type="match status" value="1"/>
</dbReference>
<feature type="domain" description="Histidine kinase/HSP90-like ATPase" evidence="8">
    <location>
        <begin position="36"/>
        <end position="141"/>
    </location>
</feature>
<dbReference type="GO" id="GO:0042174">
    <property type="term" value="P:negative regulation of sporulation resulting in formation of a cellular spore"/>
    <property type="evidence" value="ECO:0007669"/>
    <property type="project" value="InterPro"/>
</dbReference>
<dbReference type="PANTHER" id="PTHR35526">
    <property type="entry name" value="ANTI-SIGMA-F FACTOR RSBW-RELATED"/>
    <property type="match status" value="1"/>
</dbReference>
<dbReference type="NCBIfam" id="TIGR01925">
    <property type="entry name" value="spIIAB"/>
    <property type="match status" value="1"/>
</dbReference>
<dbReference type="GO" id="GO:0106310">
    <property type="term" value="F:protein serine kinase activity"/>
    <property type="evidence" value="ECO:0007669"/>
    <property type="project" value="RHEA"/>
</dbReference>
<comment type="function">
    <text evidence="7">Binds to sigma F and blocks its ability to form an RNA polymerase holoenzyme (E-sigma F). Phosphorylates SpoIIAA on a serine residue. This phosphorylation may enable SpoIIAA to act as an anti-anti-sigma factor that counteracts SpoIIAB and thus releases sigma F from inhibition.</text>
</comment>
<keyword evidence="4 7" id="KW-0418">Kinase</keyword>
<evidence type="ECO:0000256" key="3">
    <source>
        <dbReference type="ARBA" id="ARBA00022741"/>
    </source>
</evidence>
<evidence type="ECO:0000256" key="6">
    <source>
        <dbReference type="ARBA" id="ARBA00022969"/>
    </source>
</evidence>
<dbReference type="InterPro" id="IPR010194">
    <property type="entry name" value="Anti-sigma_F"/>
</dbReference>
<dbReference type="HAMAP" id="MF_00637">
    <property type="entry name" value="Anti_sigma_F"/>
    <property type="match status" value="1"/>
</dbReference>
<evidence type="ECO:0000313" key="9">
    <source>
        <dbReference type="EMBL" id="ABE97156.1"/>
    </source>
</evidence>
<evidence type="ECO:0000256" key="7">
    <source>
        <dbReference type="HAMAP-Rule" id="MF_00637"/>
    </source>
</evidence>
<dbReference type="InterPro" id="IPR003594">
    <property type="entry name" value="HATPase_dom"/>
</dbReference>
<keyword evidence="6 7" id="KW-0749">Sporulation</keyword>
<dbReference type="EC" id="2.7.11.1" evidence="7"/>
<comment type="similarity">
    <text evidence="7">Belongs to the anti-sigma-factor family.</text>
</comment>
<dbReference type="SUPFAM" id="SSF55874">
    <property type="entry name" value="ATPase domain of HSP90 chaperone/DNA topoisomerase II/histidine kinase"/>
    <property type="match status" value="1"/>
</dbReference>
<dbReference type="InterPro" id="IPR050267">
    <property type="entry name" value="Anti-sigma-factor_SerPK"/>
</dbReference>
<comment type="catalytic activity">
    <reaction evidence="7">
        <text>L-threonyl-[protein] + ATP = O-phospho-L-threonyl-[protein] + ADP + H(+)</text>
        <dbReference type="Rhea" id="RHEA:46608"/>
        <dbReference type="Rhea" id="RHEA-COMP:11060"/>
        <dbReference type="Rhea" id="RHEA-COMP:11605"/>
        <dbReference type="ChEBI" id="CHEBI:15378"/>
        <dbReference type="ChEBI" id="CHEBI:30013"/>
        <dbReference type="ChEBI" id="CHEBI:30616"/>
        <dbReference type="ChEBI" id="CHEBI:61977"/>
        <dbReference type="ChEBI" id="CHEBI:456216"/>
        <dbReference type="EC" id="2.7.11.1"/>
    </reaction>
</comment>
<sequence>MIKNFMEIKFASCSSNESFARIAVAAFVSQLDPTLEELTDIKTVISEAVTNVIIHAYEDTIPGMVHISVAIDNEEISITVSDTGIGIADVERARQPMYTSKVDFEHAGMGFAIMEHFMDNITVSSETNKGTVIHMVKRLKASNKVAVVN</sequence>
<dbReference type="GO" id="GO:0030436">
    <property type="term" value="P:asexual sporulation"/>
    <property type="evidence" value="ECO:0007669"/>
    <property type="project" value="UniProtKB-UniRule"/>
</dbReference>
<dbReference type="EMBL" id="DQ451604">
    <property type="protein sequence ID" value="ABE97156.1"/>
    <property type="molecule type" value="Genomic_DNA"/>
</dbReference>
<keyword evidence="2 7" id="KW-0808">Transferase</keyword>
<evidence type="ECO:0000259" key="8">
    <source>
        <dbReference type="SMART" id="SM00387"/>
    </source>
</evidence>
<organism evidence="9">
    <name type="scientific">Pasteuria ramosa</name>
    <dbReference type="NCBI Taxonomy" id="225322"/>
    <lineage>
        <taxon>Bacteria</taxon>
        <taxon>Bacillati</taxon>
        <taxon>Bacillota</taxon>
        <taxon>Bacilli</taxon>
        <taxon>Bacillales</taxon>
        <taxon>Pasteuriaceae</taxon>
        <taxon>Pasteuria</taxon>
    </lineage>
</organism>
<dbReference type="GO" id="GO:0005524">
    <property type="term" value="F:ATP binding"/>
    <property type="evidence" value="ECO:0007669"/>
    <property type="project" value="UniProtKB-KW"/>
</dbReference>
<dbReference type="GO" id="GO:0016989">
    <property type="term" value="F:sigma factor antagonist activity"/>
    <property type="evidence" value="ECO:0007669"/>
    <property type="project" value="InterPro"/>
</dbReference>
<evidence type="ECO:0000256" key="5">
    <source>
        <dbReference type="ARBA" id="ARBA00022840"/>
    </source>
</evidence>
<keyword evidence="3 7" id="KW-0547">Nucleotide-binding</keyword>
<dbReference type="AlphaFoldDB" id="Q1KT21"/>
<dbReference type="PANTHER" id="PTHR35526:SF3">
    <property type="entry name" value="ANTI-SIGMA-F FACTOR RSBW"/>
    <property type="match status" value="1"/>
</dbReference>